<keyword evidence="3" id="KW-1185">Reference proteome</keyword>
<dbReference type="InterPro" id="IPR012675">
    <property type="entry name" value="Beta-grasp_dom_sf"/>
</dbReference>
<dbReference type="RefSeq" id="XP_002778711.1">
    <property type="nucleotide sequence ID" value="XM_002778665.1"/>
</dbReference>
<protein>
    <submittedName>
        <fullName evidence="2">Succinate dehydrogenase, putative</fullName>
    </submittedName>
</protein>
<organism evidence="3">
    <name type="scientific">Perkinsus marinus (strain ATCC 50983 / TXsc)</name>
    <dbReference type="NCBI Taxonomy" id="423536"/>
    <lineage>
        <taxon>Eukaryota</taxon>
        <taxon>Sar</taxon>
        <taxon>Alveolata</taxon>
        <taxon>Perkinsozoa</taxon>
        <taxon>Perkinsea</taxon>
        <taxon>Perkinsida</taxon>
        <taxon>Perkinsidae</taxon>
        <taxon>Perkinsus</taxon>
    </lineage>
</organism>
<dbReference type="SUPFAM" id="SSF54292">
    <property type="entry name" value="2Fe-2S ferredoxin-like"/>
    <property type="match status" value="1"/>
</dbReference>
<feature type="domain" description="Succinate dehydogenase/fumarate reductase N-terminal" evidence="1">
    <location>
        <begin position="6"/>
        <end position="54"/>
    </location>
</feature>
<dbReference type="GO" id="GO:0022904">
    <property type="term" value="P:respiratory electron transport chain"/>
    <property type="evidence" value="ECO:0007669"/>
    <property type="project" value="TreeGrafter"/>
</dbReference>
<name>C5KYC9_PERM5</name>
<dbReference type="InParanoid" id="C5KYC9"/>
<dbReference type="Gene3D" id="3.10.20.30">
    <property type="match status" value="1"/>
</dbReference>
<dbReference type="Pfam" id="PF13085">
    <property type="entry name" value="Fer2_3"/>
    <property type="match status" value="1"/>
</dbReference>
<dbReference type="PANTHER" id="PTHR11921">
    <property type="entry name" value="SUCCINATE DEHYDROGENASE IRON-SULFUR PROTEIN"/>
    <property type="match status" value="1"/>
</dbReference>
<dbReference type="PANTHER" id="PTHR11921:SF29">
    <property type="entry name" value="SUCCINATE DEHYDROGENASE [UBIQUINONE] IRON-SULFUR SUBUNIT, MITOCHONDRIAL"/>
    <property type="match status" value="1"/>
</dbReference>
<dbReference type="InterPro" id="IPR025192">
    <property type="entry name" value="Succ_DH/fum_Rdtase_N"/>
</dbReference>
<evidence type="ECO:0000259" key="1">
    <source>
        <dbReference type="Pfam" id="PF13085"/>
    </source>
</evidence>
<dbReference type="InterPro" id="IPR036010">
    <property type="entry name" value="2Fe-2S_ferredoxin-like_sf"/>
</dbReference>
<accession>C5KYC9</accession>
<feature type="non-terminal residue" evidence="2">
    <location>
        <position position="1"/>
    </location>
</feature>
<evidence type="ECO:0000313" key="2">
    <source>
        <dbReference type="EMBL" id="EER10506.1"/>
    </source>
</evidence>
<dbReference type="GO" id="GO:0051536">
    <property type="term" value="F:iron-sulfur cluster binding"/>
    <property type="evidence" value="ECO:0007669"/>
    <property type="project" value="InterPro"/>
</dbReference>
<dbReference type="InterPro" id="IPR050573">
    <property type="entry name" value="SDH/FRD_Iron-Sulfur"/>
</dbReference>
<sequence>ASRMQTFRVYRYDPLTQDKPHMQEFNIDLAQCGPMILDALIKIKDTHDSTLAFR</sequence>
<dbReference type="GO" id="GO:0009055">
    <property type="term" value="F:electron transfer activity"/>
    <property type="evidence" value="ECO:0007669"/>
    <property type="project" value="InterPro"/>
</dbReference>
<dbReference type="AlphaFoldDB" id="C5KYC9"/>
<dbReference type="Proteomes" id="UP000007800">
    <property type="component" value="Unassembled WGS sequence"/>
</dbReference>
<dbReference type="GO" id="GO:0009060">
    <property type="term" value="P:aerobic respiration"/>
    <property type="evidence" value="ECO:0007669"/>
    <property type="project" value="TreeGrafter"/>
</dbReference>
<dbReference type="OrthoDB" id="1696654at2759"/>
<gene>
    <name evidence="2" type="ORF">Pmar_PMAR005841</name>
</gene>
<dbReference type="GeneID" id="9038541"/>
<proteinExistence type="predicted"/>
<feature type="non-terminal residue" evidence="2">
    <location>
        <position position="54"/>
    </location>
</feature>
<dbReference type="EMBL" id="GG677382">
    <property type="protein sequence ID" value="EER10506.1"/>
    <property type="molecule type" value="Genomic_DNA"/>
</dbReference>
<reference evidence="2 3" key="1">
    <citation type="submission" date="2008-07" db="EMBL/GenBank/DDBJ databases">
        <authorList>
            <person name="El-Sayed N."/>
            <person name="Caler E."/>
            <person name="Inman J."/>
            <person name="Amedeo P."/>
            <person name="Hass B."/>
            <person name="Wortman J."/>
        </authorList>
    </citation>
    <scope>NUCLEOTIDE SEQUENCE [LARGE SCALE GENOMIC DNA]</scope>
    <source>
        <strain evidence="3">ATCC 50983 / TXsc</strain>
    </source>
</reference>
<evidence type="ECO:0000313" key="3">
    <source>
        <dbReference type="Proteomes" id="UP000007800"/>
    </source>
</evidence>